<dbReference type="AlphaFoldDB" id="A0A7E4VFW3"/>
<reference evidence="2" key="1">
    <citation type="journal article" date="2013" name="Genetics">
        <title>The draft genome and transcriptome of Panagrellus redivivus are shaped by the harsh demands of a free-living lifestyle.</title>
        <authorList>
            <person name="Srinivasan J."/>
            <person name="Dillman A.R."/>
            <person name="Macchietto M.G."/>
            <person name="Heikkinen L."/>
            <person name="Lakso M."/>
            <person name="Fracchia K.M."/>
            <person name="Antoshechkin I."/>
            <person name="Mortazavi A."/>
            <person name="Wong G."/>
            <person name="Sternberg P.W."/>
        </authorList>
    </citation>
    <scope>NUCLEOTIDE SEQUENCE [LARGE SCALE GENOMIC DNA]</scope>
    <source>
        <strain evidence="2">MT8872</strain>
    </source>
</reference>
<accession>A0A7E4VFW3</accession>
<protein>
    <submittedName>
        <fullName evidence="3">TIG_SUH domain-containing protein</fullName>
    </submittedName>
</protein>
<dbReference type="SUPFAM" id="SSF81296">
    <property type="entry name" value="E set domains"/>
    <property type="match status" value="1"/>
</dbReference>
<reference evidence="3" key="2">
    <citation type="submission" date="2020-10" db="UniProtKB">
        <authorList>
            <consortium name="WormBaseParasite"/>
        </authorList>
    </citation>
    <scope>IDENTIFICATION</scope>
</reference>
<evidence type="ECO:0000313" key="3">
    <source>
        <dbReference type="WBParaSite" id="Pan_g20611.t1"/>
    </source>
</evidence>
<organism evidence="2 3">
    <name type="scientific">Panagrellus redivivus</name>
    <name type="common">Microworm</name>
    <dbReference type="NCBI Taxonomy" id="6233"/>
    <lineage>
        <taxon>Eukaryota</taxon>
        <taxon>Metazoa</taxon>
        <taxon>Ecdysozoa</taxon>
        <taxon>Nematoda</taxon>
        <taxon>Chromadorea</taxon>
        <taxon>Rhabditida</taxon>
        <taxon>Tylenchina</taxon>
        <taxon>Panagrolaimomorpha</taxon>
        <taxon>Panagrolaimoidea</taxon>
        <taxon>Panagrolaimidae</taxon>
        <taxon>Panagrellus</taxon>
    </lineage>
</organism>
<keyword evidence="2" id="KW-1185">Reference proteome</keyword>
<dbReference type="GO" id="GO:0006355">
    <property type="term" value="P:regulation of DNA-templated transcription"/>
    <property type="evidence" value="ECO:0007669"/>
    <property type="project" value="InterPro"/>
</dbReference>
<dbReference type="Proteomes" id="UP000492821">
    <property type="component" value="Unassembled WGS sequence"/>
</dbReference>
<name>A0A7E4VFW3_PANRE</name>
<dbReference type="InterPro" id="IPR014756">
    <property type="entry name" value="Ig_E-set"/>
</dbReference>
<evidence type="ECO:0000313" key="2">
    <source>
        <dbReference type="Proteomes" id="UP000492821"/>
    </source>
</evidence>
<proteinExistence type="predicted"/>
<dbReference type="Gene3D" id="2.60.40.10">
    <property type="entry name" value="Immunoglobulins"/>
    <property type="match status" value="1"/>
</dbReference>
<dbReference type="InterPro" id="IPR038007">
    <property type="entry name" value="RBP-Jkappa_IPT"/>
</dbReference>
<dbReference type="Pfam" id="PF20144">
    <property type="entry name" value="TIG_SUH"/>
    <property type="match status" value="1"/>
</dbReference>
<dbReference type="InterPro" id="IPR013783">
    <property type="entry name" value="Ig-like_fold"/>
</dbReference>
<sequence length="119" mass="13151">MTGPTSTPIFPIPTITSMVLDGKECEITGTNLSSKQTVYFGVTSLETEWRSVTQLNCKIPNEDGHSLFEQSVIKADGSKIVVPVTIVRDDGVLYKTSFNCHYTKTTDGKTLFEVNEKEN</sequence>
<dbReference type="WBParaSite" id="Pan_g20611.t1">
    <property type="protein sequence ID" value="Pan_g20611.t1"/>
    <property type="gene ID" value="Pan_g20611"/>
</dbReference>
<dbReference type="GO" id="GO:0003677">
    <property type="term" value="F:DNA binding"/>
    <property type="evidence" value="ECO:0007669"/>
    <property type="project" value="InterPro"/>
</dbReference>
<feature type="domain" description="RBP-Jkappa IPT" evidence="1">
    <location>
        <begin position="24"/>
        <end position="99"/>
    </location>
</feature>
<evidence type="ECO:0000259" key="1">
    <source>
        <dbReference type="Pfam" id="PF20144"/>
    </source>
</evidence>